<keyword evidence="2" id="KW-1185">Reference proteome</keyword>
<reference evidence="1" key="1">
    <citation type="submission" date="2021-10" db="EMBL/GenBank/DDBJ databases">
        <authorList>
            <person name="Lyu M."/>
            <person name="Wang X."/>
            <person name="Meng X."/>
            <person name="Xu K."/>
        </authorList>
    </citation>
    <scope>NUCLEOTIDE SEQUENCE</scope>
    <source>
        <strain evidence="1">A6</strain>
    </source>
</reference>
<dbReference type="InterPro" id="IPR023534">
    <property type="entry name" value="Rof/RNase_P-like"/>
</dbReference>
<dbReference type="SUPFAM" id="SSF101744">
    <property type="entry name" value="Rof/RNase P subunit-like"/>
    <property type="match status" value="1"/>
</dbReference>
<evidence type="ECO:0000313" key="1">
    <source>
        <dbReference type="EMBL" id="MCC8363802.1"/>
    </source>
</evidence>
<accession>A0ABS8JJR9</accession>
<dbReference type="InterPro" id="IPR038626">
    <property type="entry name" value="Rof-like_sf"/>
</dbReference>
<comment type="caution">
    <text evidence="1">The sequence shown here is derived from an EMBL/GenBank/DDBJ whole genome shotgun (WGS) entry which is preliminary data.</text>
</comment>
<proteinExistence type="predicted"/>
<protein>
    <recommendedName>
        <fullName evidence="3">Rho-binding antiterminator</fullName>
    </recommendedName>
</protein>
<sequence>MSSQPPSYSPINCEFHDVLETRATTRALTSVVFRNEAGEVERRSAVISDVFARNGEEFLVLDSGDTVRLDRLLQIDDEKLADY</sequence>
<organism evidence="1 2">
    <name type="scientific">Noviluteimonas lactosilytica</name>
    <dbReference type="NCBI Taxonomy" id="2888523"/>
    <lineage>
        <taxon>Bacteria</taxon>
        <taxon>Pseudomonadati</taxon>
        <taxon>Pseudomonadota</taxon>
        <taxon>Gammaproteobacteria</taxon>
        <taxon>Lysobacterales</taxon>
        <taxon>Lysobacteraceae</taxon>
        <taxon>Noviluteimonas</taxon>
    </lineage>
</organism>
<dbReference type="EMBL" id="JAJGAK010000003">
    <property type="protein sequence ID" value="MCC8363802.1"/>
    <property type="molecule type" value="Genomic_DNA"/>
</dbReference>
<gene>
    <name evidence="1" type="ORF">LK996_12035</name>
</gene>
<dbReference type="RefSeq" id="WP_230527607.1">
    <property type="nucleotide sequence ID" value="NZ_JAJGAK010000003.1"/>
</dbReference>
<name>A0ABS8JJR9_9GAMM</name>
<evidence type="ECO:0008006" key="3">
    <source>
        <dbReference type="Google" id="ProtNLM"/>
    </source>
</evidence>
<dbReference type="Proteomes" id="UP001165293">
    <property type="component" value="Unassembled WGS sequence"/>
</dbReference>
<dbReference type="Gene3D" id="2.30.30.400">
    <property type="entry name" value="Rof-like"/>
    <property type="match status" value="1"/>
</dbReference>
<evidence type="ECO:0000313" key="2">
    <source>
        <dbReference type="Proteomes" id="UP001165293"/>
    </source>
</evidence>